<keyword evidence="2" id="KW-1185">Reference proteome</keyword>
<dbReference type="InterPro" id="IPR041629">
    <property type="entry name" value="SCP_3"/>
</dbReference>
<organism evidence="1 2">
    <name type="scientific">Corynebacterium poyangense</name>
    <dbReference type="NCBI Taxonomy" id="2684405"/>
    <lineage>
        <taxon>Bacteria</taxon>
        <taxon>Bacillati</taxon>
        <taxon>Actinomycetota</taxon>
        <taxon>Actinomycetes</taxon>
        <taxon>Mycobacteriales</taxon>
        <taxon>Corynebacteriaceae</taxon>
        <taxon>Corynebacterium</taxon>
    </lineage>
</organism>
<dbReference type="Proteomes" id="UP000516320">
    <property type="component" value="Chromosome"/>
</dbReference>
<dbReference type="KEGG" id="cpoy:GP475_10205"/>
<reference evidence="1 2" key="1">
    <citation type="submission" date="2019-12" db="EMBL/GenBank/DDBJ databases">
        <title>Corynebacterium sp. nov., isolated from feces of the Anser Albifrons in China.</title>
        <authorList>
            <person name="Liu Q."/>
        </authorList>
    </citation>
    <scope>NUCLEOTIDE SEQUENCE [LARGE SCALE GENOMIC DNA]</scope>
    <source>
        <strain evidence="1 2">4H37-19</strain>
    </source>
</reference>
<gene>
    <name evidence="1" type="ORF">GP475_10205</name>
</gene>
<proteinExistence type="predicted"/>
<dbReference type="Pfam" id="PF17844">
    <property type="entry name" value="SCP_3"/>
    <property type="match status" value="1"/>
</dbReference>
<dbReference type="Gene3D" id="3.30.1050.40">
    <property type="match status" value="1"/>
</dbReference>
<dbReference type="AlphaFoldDB" id="A0A7H0SQY5"/>
<accession>A0A7H0SQY5</accession>
<name>A0A7H0SQY5_9CORY</name>
<sequence length="124" mass="13768">MVKRIDAARLRAEVEEVRAWVEDRSNQVEKPPRAAIARAVRGTARLLAERAPGHCVEVRVPPFVAVQCIEGPRHTRGTPPNVVECDPRTWLRLACGIEDFHHSPGVDSSGSRAGEVAHWLPLIR</sequence>
<dbReference type="EMBL" id="CP046884">
    <property type="protein sequence ID" value="QNQ90960.1"/>
    <property type="molecule type" value="Genomic_DNA"/>
</dbReference>
<protein>
    <submittedName>
        <fullName evidence="1">Uncharacterized protein</fullName>
    </submittedName>
</protein>
<evidence type="ECO:0000313" key="1">
    <source>
        <dbReference type="EMBL" id="QNQ90960.1"/>
    </source>
</evidence>
<dbReference type="RefSeq" id="WP_187974269.1">
    <property type="nucleotide sequence ID" value="NZ_CP046884.1"/>
</dbReference>
<evidence type="ECO:0000313" key="2">
    <source>
        <dbReference type="Proteomes" id="UP000516320"/>
    </source>
</evidence>